<dbReference type="SUPFAM" id="SSF53448">
    <property type="entry name" value="Nucleotide-diphospho-sugar transferases"/>
    <property type="match status" value="1"/>
</dbReference>
<comment type="caution">
    <text evidence="4">The sequence shown here is derived from an EMBL/GenBank/DDBJ whole genome shotgun (WGS) entry which is preliminary data.</text>
</comment>
<keyword evidence="2" id="KW-0812">Transmembrane</keyword>
<dbReference type="InterPro" id="IPR001173">
    <property type="entry name" value="Glyco_trans_2-like"/>
</dbReference>
<feature type="transmembrane region" description="Helical" evidence="2">
    <location>
        <begin position="253"/>
        <end position="273"/>
    </location>
</feature>
<protein>
    <submittedName>
        <fullName evidence="4">Glycosyltransferase</fullName>
    </submittedName>
</protein>
<reference evidence="4 5" key="1">
    <citation type="submission" date="2019-04" db="EMBL/GenBank/DDBJ databases">
        <title>Microbes associate with the intestines of laboratory mice.</title>
        <authorList>
            <person name="Navarre W."/>
            <person name="Wong E."/>
            <person name="Huang K.C."/>
            <person name="Tropini C."/>
            <person name="Ng K."/>
            <person name="Yu B."/>
        </authorList>
    </citation>
    <scope>NUCLEOTIDE SEQUENCE [LARGE SCALE GENOMIC DNA]</scope>
    <source>
        <strain evidence="4 5">NM80_B27</strain>
    </source>
</reference>
<dbReference type="InterPro" id="IPR050256">
    <property type="entry name" value="Glycosyltransferase_2"/>
</dbReference>
<dbReference type="Pfam" id="PF00535">
    <property type="entry name" value="Glycos_transf_2"/>
    <property type="match status" value="1"/>
</dbReference>
<sequence>MTAIATTSNPEATAASVAAARRGRGVAVLVPCYNEAVTIEKVVRDFRAALPEAVVYVYDNNSTDGTAELAAAAGAVVRRESRQGKGNVTRSMFRDIEADIYLMVDGDDTYPAEAAGDLVAPIAADEADMTVGDRLSNGSYGDENDRPFHGFGNNLVRRLIRLLYGFSFEDVMTGYRAFSRAFVKTMPVMSGGFQIETEMSIWAVDRRWRVADVPIDYRDRPEGSESKLSTFGDGLLVLRAIASLFRDYRPMAFFGWLALVLALCGLAAGVPVVGEYLRSGFVTKLPSAVLAVAFELTAALSLTAGLILDTVAKSHRRQWELEVYRVMDEQVRR</sequence>
<dbReference type="PANTHER" id="PTHR48090">
    <property type="entry name" value="UNDECAPRENYL-PHOSPHATE 4-DEOXY-4-FORMAMIDO-L-ARABINOSE TRANSFERASE-RELATED"/>
    <property type="match status" value="1"/>
</dbReference>
<keyword evidence="2" id="KW-1133">Transmembrane helix</keyword>
<dbReference type="Gene3D" id="3.90.550.10">
    <property type="entry name" value="Spore Coat Polysaccharide Biosynthesis Protein SpsA, Chain A"/>
    <property type="match status" value="1"/>
</dbReference>
<gene>
    <name evidence="4" type="ORF">E5986_08735</name>
</gene>
<feature type="transmembrane region" description="Helical" evidence="2">
    <location>
        <begin position="285"/>
        <end position="308"/>
    </location>
</feature>
<evidence type="ECO:0000256" key="2">
    <source>
        <dbReference type="SAM" id="Phobius"/>
    </source>
</evidence>
<evidence type="ECO:0000313" key="5">
    <source>
        <dbReference type="Proteomes" id="UP000308978"/>
    </source>
</evidence>
<dbReference type="PANTHER" id="PTHR48090:SF7">
    <property type="entry name" value="RFBJ PROTEIN"/>
    <property type="match status" value="1"/>
</dbReference>
<comment type="similarity">
    <text evidence="1">Belongs to the glycosyltransferase 2 family.</text>
</comment>
<dbReference type="Proteomes" id="UP000308978">
    <property type="component" value="Unassembled WGS sequence"/>
</dbReference>
<organism evidence="4 5">
    <name type="scientific">Adlercreutzia caecimuris</name>
    <dbReference type="NCBI Taxonomy" id="671266"/>
    <lineage>
        <taxon>Bacteria</taxon>
        <taxon>Bacillati</taxon>
        <taxon>Actinomycetota</taxon>
        <taxon>Coriobacteriia</taxon>
        <taxon>Eggerthellales</taxon>
        <taxon>Eggerthellaceae</taxon>
        <taxon>Adlercreutzia</taxon>
    </lineage>
</organism>
<accession>A0A4S4G3B8</accession>
<feature type="domain" description="Glycosyltransferase 2-like" evidence="3">
    <location>
        <begin position="28"/>
        <end position="183"/>
    </location>
</feature>
<evidence type="ECO:0000313" key="4">
    <source>
        <dbReference type="EMBL" id="THG36676.1"/>
    </source>
</evidence>
<dbReference type="GO" id="GO:0016740">
    <property type="term" value="F:transferase activity"/>
    <property type="evidence" value="ECO:0007669"/>
    <property type="project" value="UniProtKB-KW"/>
</dbReference>
<dbReference type="AlphaFoldDB" id="A0A4S4G3B8"/>
<dbReference type="InterPro" id="IPR029044">
    <property type="entry name" value="Nucleotide-diphossugar_trans"/>
</dbReference>
<proteinExistence type="inferred from homology"/>
<keyword evidence="4" id="KW-0808">Transferase</keyword>
<keyword evidence="2" id="KW-0472">Membrane</keyword>
<evidence type="ECO:0000259" key="3">
    <source>
        <dbReference type="Pfam" id="PF00535"/>
    </source>
</evidence>
<name>A0A4S4G3B8_9ACTN</name>
<dbReference type="EMBL" id="SSTJ01000012">
    <property type="protein sequence ID" value="THG36676.1"/>
    <property type="molecule type" value="Genomic_DNA"/>
</dbReference>
<evidence type="ECO:0000256" key="1">
    <source>
        <dbReference type="ARBA" id="ARBA00006739"/>
    </source>
</evidence>
<dbReference type="RefSeq" id="WP_136435168.1">
    <property type="nucleotide sequence ID" value="NZ_CAJTBT010000007.1"/>
</dbReference>
<dbReference type="CDD" id="cd04179">
    <property type="entry name" value="DPM_DPG-synthase_like"/>
    <property type="match status" value="1"/>
</dbReference>